<evidence type="ECO:0000256" key="2">
    <source>
        <dbReference type="SAM" id="Phobius"/>
    </source>
</evidence>
<protein>
    <submittedName>
        <fullName evidence="3">Uncharacterized protein</fullName>
    </submittedName>
</protein>
<dbReference type="EMBL" id="JBEFKJ010000013">
    <property type="protein sequence ID" value="KAL2042863.1"/>
    <property type="molecule type" value="Genomic_DNA"/>
</dbReference>
<evidence type="ECO:0000313" key="4">
    <source>
        <dbReference type="Proteomes" id="UP001590950"/>
    </source>
</evidence>
<feature type="compositionally biased region" description="Basic and acidic residues" evidence="1">
    <location>
        <begin position="115"/>
        <end position="124"/>
    </location>
</feature>
<feature type="compositionally biased region" description="Polar residues" evidence="1">
    <location>
        <begin position="434"/>
        <end position="491"/>
    </location>
</feature>
<feature type="compositionally biased region" description="Polar residues" evidence="1">
    <location>
        <begin position="178"/>
        <end position="191"/>
    </location>
</feature>
<keyword evidence="2" id="KW-1133">Transmembrane helix</keyword>
<feature type="transmembrane region" description="Helical" evidence="2">
    <location>
        <begin position="6"/>
        <end position="24"/>
    </location>
</feature>
<keyword evidence="2" id="KW-0812">Transmembrane</keyword>
<feature type="compositionally biased region" description="Polar residues" evidence="1">
    <location>
        <begin position="102"/>
        <end position="113"/>
    </location>
</feature>
<feature type="compositionally biased region" description="Basic and acidic residues" evidence="1">
    <location>
        <begin position="379"/>
        <end position="401"/>
    </location>
</feature>
<feature type="compositionally biased region" description="Polar residues" evidence="1">
    <location>
        <begin position="45"/>
        <end position="55"/>
    </location>
</feature>
<reference evidence="3 4" key="1">
    <citation type="submission" date="2024-09" db="EMBL/GenBank/DDBJ databases">
        <title>Rethinking Asexuality: The Enigmatic Case of Functional Sexual Genes in Lepraria (Stereocaulaceae).</title>
        <authorList>
            <person name="Doellman M."/>
            <person name="Sun Y."/>
            <person name="Barcenas-Pena A."/>
            <person name="Lumbsch H.T."/>
            <person name="Grewe F."/>
        </authorList>
    </citation>
    <scope>NUCLEOTIDE SEQUENCE [LARGE SCALE GENOMIC DNA]</scope>
    <source>
        <strain evidence="3 4">Mercado 3170</strain>
    </source>
</reference>
<organism evidence="3 4">
    <name type="scientific">Stereocaulon virgatum</name>
    <dbReference type="NCBI Taxonomy" id="373712"/>
    <lineage>
        <taxon>Eukaryota</taxon>
        <taxon>Fungi</taxon>
        <taxon>Dikarya</taxon>
        <taxon>Ascomycota</taxon>
        <taxon>Pezizomycotina</taxon>
        <taxon>Lecanoromycetes</taxon>
        <taxon>OSLEUM clade</taxon>
        <taxon>Lecanoromycetidae</taxon>
        <taxon>Lecanorales</taxon>
        <taxon>Lecanorineae</taxon>
        <taxon>Stereocaulaceae</taxon>
        <taxon>Stereocaulon</taxon>
    </lineage>
</organism>
<feature type="compositionally biased region" description="Basic and acidic residues" evidence="1">
    <location>
        <begin position="260"/>
        <end position="290"/>
    </location>
</feature>
<feature type="compositionally biased region" description="Low complexity" evidence="1">
    <location>
        <begin position="192"/>
        <end position="202"/>
    </location>
</feature>
<keyword evidence="2" id="KW-0472">Membrane</keyword>
<accession>A0ABR4AHH9</accession>
<feature type="region of interest" description="Disordered" evidence="1">
    <location>
        <begin position="553"/>
        <end position="572"/>
    </location>
</feature>
<keyword evidence="4" id="KW-1185">Reference proteome</keyword>
<feature type="compositionally biased region" description="Polar residues" evidence="1">
    <location>
        <begin position="141"/>
        <end position="152"/>
    </location>
</feature>
<feature type="region of interest" description="Disordered" evidence="1">
    <location>
        <begin position="41"/>
        <end position="290"/>
    </location>
</feature>
<comment type="caution">
    <text evidence="3">The sequence shown here is derived from an EMBL/GenBank/DDBJ whole genome shotgun (WGS) entry which is preliminary data.</text>
</comment>
<feature type="compositionally biased region" description="Basic residues" evidence="1">
    <location>
        <begin position="558"/>
        <end position="570"/>
    </location>
</feature>
<sequence length="661" mass="71809">MEVWQNWALFAALVAGVASYYYTLSGKSKRVRGRAAAILADKDQQGASGSRTDSGNDARKKKGKGKTSDASDQAVTDVADLSSASVQTSPSERAQKRKGGKQQPSKLAQSSAVEVSKEREVRGDVEDEVDKGMSNAEMAKQLSQLKAGTSLQKPVAIKDIKKIRKQGKHNELPPAAPNGSSLEVNGTASAQDMSTASSTTGADADDDLSLPVSPEFGATQATTPSGLDVSDMLEPPAKGPSILRLTEPVNPQPVRKSKEKKAVLEPETKKQRQNRQKNEEKKAMHDQAEKERRILLEKQRRIAREAEGRPAKNGIGILKPVSSNAWSSTADAATEVPAPPPPSANEPLLDTFEEDTSNAKSSASGIASLGNGISANDKGWNRDIPSEEEQLKLIDEMDDNKAWNTVPSGKGKKKAGTAGTMTGSVVAGTHKGESSGSKKPLFNNSASSFTHTQTPNYNNKDTTSSSQAKTPTANSDAVASSVTAMSSNKTDATPPMIARDGKPIVRTPGMSEEEYGMLFREYEDYLEDWKKTKWSDGRLKAQDPVNLIKVGTKTTSTGKKRAIMKRPRRPKANEETIDHDVWNLSNIKEHPDYDPDWPYALFPHPCDSDFGSGGKFWGLYHIYRKLRDHYSSDEYSTDEEDTNEEDTIDEVAYSKNTIFNG</sequence>
<evidence type="ECO:0000313" key="3">
    <source>
        <dbReference type="EMBL" id="KAL2042863.1"/>
    </source>
</evidence>
<evidence type="ECO:0000256" key="1">
    <source>
        <dbReference type="SAM" id="MobiDB-lite"/>
    </source>
</evidence>
<proteinExistence type="predicted"/>
<dbReference type="Proteomes" id="UP001590950">
    <property type="component" value="Unassembled WGS sequence"/>
</dbReference>
<name>A0ABR4AHH9_9LECA</name>
<feature type="region of interest" description="Disordered" evidence="1">
    <location>
        <begin position="325"/>
        <end position="508"/>
    </location>
</feature>
<feature type="compositionally biased region" description="Polar residues" evidence="1">
    <location>
        <begin position="82"/>
        <end position="92"/>
    </location>
</feature>
<gene>
    <name evidence="3" type="ORF">N7G274_004623</name>
</gene>